<evidence type="ECO:0000256" key="1">
    <source>
        <dbReference type="SAM" id="MobiDB-lite"/>
    </source>
</evidence>
<feature type="compositionally biased region" description="Basic and acidic residues" evidence="1">
    <location>
        <begin position="1"/>
        <end position="16"/>
    </location>
</feature>
<reference evidence="2" key="2">
    <citation type="submission" date="2019-07" db="EMBL/GenBank/DDBJ databases">
        <authorList>
            <person name="Seetharam A."/>
            <person name="Woodhouse M."/>
            <person name="Cannon E."/>
        </authorList>
    </citation>
    <scope>NUCLEOTIDE SEQUENCE [LARGE SCALE GENOMIC DNA]</scope>
    <source>
        <strain evidence="2">cv. B73</strain>
    </source>
</reference>
<reference evidence="3" key="1">
    <citation type="submission" date="2015-12" db="EMBL/GenBank/DDBJ databases">
        <title>Update maize B73 reference genome by single molecule sequencing technologies.</title>
        <authorList>
            <consortium name="Maize Genome Sequencing Project"/>
            <person name="Ware D."/>
        </authorList>
    </citation>
    <scope>NUCLEOTIDE SEQUENCE [LARGE SCALE GENOMIC DNA]</scope>
    <source>
        <strain evidence="3">cv. B73</strain>
    </source>
</reference>
<dbReference type="OrthoDB" id="1295525at2759"/>
<reference evidence="2" key="3">
    <citation type="submission" date="2021-05" db="UniProtKB">
        <authorList>
            <consortium name="EnsemblPlants"/>
        </authorList>
    </citation>
    <scope>IDENTIFICATION</scope>
    <source>
        <strain evidence="2">cv. B73</strain>
    </source>
</reference>
<dbReference type="AlphaFoldDB" id="A0A804N891"/>
<proteinExistence type="predicted"/>
<organism evidence="2 3">
    <name type="scientific">Zea mays</name>
    <name type="common">Maize</name>
    <dbReference type="NCBI Taxonomy" id="4577"/>
    <lineage>
        <taxon>Eukaryota</taxon>
        <taxon>Viridiplantae</taxon>
        <taxon>Streptophyta</taxon>
        <taxon>Embryophyta</taxon>
        <taxon>Tracheophyta</taxon>
        <taxon>Spermatophyta</taxon>
        <taxon>Magnoliopsida</taxon>
        <taxon>Liliopsida</taxon>
        <taxon>Poales</taxon>
        <taxon>Poaceae</taxon>
        <taxon>PACMAD clade</taxon>
        <taxon>Panicoideae</taxon>
        <taxon>Andropogonodae</taxon>
        <taxon>Andropogoneae</taxon>
        <taxon>Tripsacinae</taxon>
        <taxon>Zea</taxon>
    </lineage>
</organism>
<evidence type="ECO:0000313" key="2">
    <source>
        <dbReference type="EnsemblPlants" id="Zm00001eb142580_P003"/>
    </source>
</evidence>
<dbReference type="Gramene" id="Zm00001eb142580_T003">
    <property type="protein sequence ID" value="Zm00001eb142580_P003"/>
    <property type="gene ID" value="Zm00001eb142580"/>
</dbReference>
<gene>
    <name evidence="2" type="primary">LOC100276232</name>
</gene>
<feature type="region of interest" description="Disordered" evidence="1">
    <location>
        <begin position="1"/>
        <end position="38"/>
    </location>
</feature>
<sequence>MDMELEHGGNEDDRGSESSSSSSKRSFGASSDATVSSTPSKLQALRFAEDLSLPSVRALPFFLIIASKLISAKK</sequence>
<evidence type="ECO:0000313" key="3">
    <source>
        <dbReference type="Proteomes" id="UP000007305"/>
    </source>
</evidence>
<feature type="compositionally biased region" description="Low complexity" evidence="1">
    <location>
        <begin position="17"/>
        <end position="31"/>
    </location>
</feature>
<dbReference type="EnsemblPlants" id="Zm00001eb142580_T003">
    <property type="protein sequence ID" value="Zm00001eb142580_P003"/>
    <property type="gene ID" value="Zm00001eb142580"/>
</dbReference>
<accession>A0A804N891</accession>
<keyword evidence="3" id="KW-1185">Reference proteome</keyword>
<name>A0A804N891_MAIZE</name>
<protein>
    <submittedName>
        <fullName evidence="2">Uncharacterized protein</fullName>
    </submittedName>
</protein>
<dbReference type="Proteomes" id="UP000007305">
    <property type="component" value="Chromosome 3"/>
</dbReference>